<dbReference type="InterPro" id="IPR003135">
    <property type="entry name" value="ATP-grasp_carboxylate-amine"/>
</dbReference>
<dbReference type="Pfam" id="PF02222">
    <property type="entry name" value="ATP-grasp"/>
    <property type="match status" value="1"/>
</dbReference>
<dbReference type="NCBIfam" id="TIGR01142">
    <property type="entry name" value="purT"/>
    <property type="match status" value="1"/>
</dbReference>
<comment type="function">
    <text evidence="8">Involved in the de novo purine biosynthesis. Catalyzes the transfer of formate to 5-phospho-ribosyl-glycinamide (GAR), producing 5-phospho-ribosyl-N-formylglycinamide (FGAR). Formate is provided by PurU via hydrolysis of 10-formyl-tetrahydrofolate.</text>
</comment>
<comment type="subunit">
    <text evidence="1 8">Homodimer.</text>
</comment>
<accession>A0A7X4GRA9</accession>
<sequence length="403" mass="42673">MNTPRTLGTPLSPTATKVMLLGSGELGKEVIIALQRLGVEVIAVDRYPNAPGHQVAHRAHVINMTDGAALAALIEQEKPDLVVPEIEAIATDKLAELEAAGKITCIPTARAAQLTMNREGIRRLAAETLGLATSPYRFASSLEELQAGAAAVGFPCVVKPVMSSSGKGQSKVDSAADVNAAWDYAAAGSRVDSGRVIVEGFIDFDYEITLLTVRSLGADGKVVTQFCDPIGHVQVQGDYVESWQPCRMDPVALERARDIAAKVTGDLGGLGLFGVELFVKNDMVWFSEVSPRPHDTGMVTMATQVQSEFELHAKAILGLPVNVALKAPGASAVIYGQHEAAGIAFEGVADALRVPNSDIRLFGKPESFARRRMGVALATADDVETARVNAKEAASRVKPVIVK</sequence>
<evidence type="ECO:0000256" key="4">
    <source>
        <dbReference type="ARBA" id="ARBA00022741"/>
    </source>
</evidence>
<feature type="binding site" evidence="8">
    <location>
        <position position="364"/>
    </location>
    <ligand>
        <name>N(1)-(5-phospho-beta-D-ribosyl)glycinamide</name>
        <dbReference type="ChEBI" id="CHEBI:143788"/>
    </ligand>
</feature>
<dbReference type="Gene3D" id="3.30.1490.20">
    <property type="entry name" value="ATP-grasp fold, A domain"/>
    <property type="match status" value="1"/>
</dbReference>
<feature type="binding site" evidence="8">
    <location>
        <position position="276"/>
    </location>
    <ligand>
        <name>Mg(2+)</name>
        <dbReference type="ChEBI" id="CHEBI:18420"/>
    </ligand>
</feature>
<evidence type="ECO:0000259" key="9">
    <source>
        <dbReference type="PROSITE" id="PS50975"/>
    </source>
</evidence>
<dbReference type="GO" id="GO:0005524">
    <property type="term" value="F:ATP binding"/>
    <property type="evidence" value="ECO:0007669"/>
    <property type="project" value="UniProtKB-UniRule"/>
</dbReference>
<dbReference type="InterPro" id="IPR011761">
    <property type="entry name" value="ATP-grasp"/>
</dbReference>
<feature type="binding site" evidence="8">
    <location>
        <position position="159"/>
    </location>
    <ligand>
        <name>ATP</name>
        <dbReference type="ChEBI" id="CHEBI:30616"/>
    </ligand>
</feature>
<dbReference type="EMBL" id="WWCK01000003">
    <property type="protein sequence ID" value="MYM67214.1"/>
    <property type="molecule type" value="Genomic_DNA"/>
</dbReference>
<evidence type="ECO:0000256" key="8">
    <source>
        <dbReference type="HAMAP-Rule" id="MF_01643"/>
    </source>
</evidence>
<keyword evidence="4 8" id="KW-0547">Nucleotide-binding</keyword>
<dbReference type="FunFam" id="3.30.1490.20:FF:000013">
    <property type="entry name" value="Formate-dependent phosphoribosylglycinamide formyltransferase"/>
    <property type="match status" value="1"/>
</dbReference>
<keyword evidence="6 8" id="KW-0067">ATP-binding</keyword>
<dbReference type="PROSITE" id="PS50975">
    <property type="entry name" value="ATP_GRASP"/>
    <property type="match status" value="1"/>
</dbReference>
<feature type="binding site" evidence="8">
    <location>
        <position position="288"/>
    </location>
    <ligand>
        <name>Mg(2+)</name>
        <dbReference type="ChEBI" id="CHEBI:18420"/>
    </ligand>
</feature>
<dbReference type="PANTHER" id="PTHR43055:SF1">
    <property type="entry name" value="FORMATE-DEPENDENT PHOSPHORIBOSYLGLYCINAMIDE FORMYLTRANSFERASE"/>
    <property type="match status" value="1"/>
</dbReference>
<feature type="binding site" evidence="8">
    <location>
        <position position="295"/>
    </location>
    <ligand>
        <name>N(1)-(5-phospho-beta-D-ribosyl)glycinamide</name>
        <dbReference type="ChEBI" id="CHEBI:143788"/>
    </ligand>
</feature>
<dbReference type="Gene3D" id="3.40.50.20">
    <property type="match status" value="1"/>
</dbReference>
<dbReference type="SUPFAM" id="SSF56059">
    <property type="entry name" value="Glutathione synthetase ATP-binding domain-like"/>
    <property type="match status" value="1"/>
</dbReference>
<evidence type="ECO:0000256" key="6">
    <source>
        <dbReference type="ARBA" id="ARBA00022840"/>
    </source>
</evidence>
<evidence type="ECO:0000256" key="7">
    <source>
        <dbReference type="ARBA" id="ARBA00022842"/>
    </source>
</evidence>
<feature type="binding site" evidence="8">
    <location>
        <begin position="371"/>
        <end position="372"/>
    </location>
    <ligand>
        <name>N(1)-(5-phospho-beta-D-ribosyl)glycinamide</name>
        <dbReference type="ChEBI" id="CHEBI:143788"/>
    </ligand>
</feature>
<keyword evidence="10" id="KW-0808">Transferase</keyword>
<dbReference type="Pfam" id="PF21244">
    <property type="entry name" value="PurT_C"/>
    <property type="match status" value="1"/>
</dbReference>
<feature type="binding site" evidence="8">
    <location>
        <position position="207"/>
    </location>
    <ligand>
        <name>ATP</name>
        <dbReference type="ChEBI" id="CHEBI:30616"/>
    </ligand>
</feature>
<reference evidence="10 11" key="1">
    <citation type="submission" date="2019-12" db="EMBL/GenBank/DDBJ databases">
        <title>Novel species isolated from a subtropical stream in China.</title>
        <authorList>
            <person name="Lu H."/>
        </authorList>
    </citation>
    <scope>NUCLEOTIDE SEQUENCE [LARGE SCALE GENOMIC DNA]</scope>
    <source>
        <strain evidence="10 11">FT55W</strain>
    </source>
</reference>
<dbReference type="InterPro" id="IPR005862">
    <property type="entry name" value="PurT"/>
</dbReference>
<evidence type="ECO:0000256" key="1">
    <source>
        <dbReference type="ARBA" id="ARBA00011738"/>
    </source>
</evidence>
<dbReference type="InterPro" id="IPR054350">
    <property type="entry name" value="PurT/PurK_preATP-grasp"/>
</dbReference>
<feature type="binding site" evidence="8">
    <location>
        <begin position="164"/>
        <end position="169"/>
    </location>
    <ligand>
        <name>ATP</name>
        <dbReference type="ChEBI" id="CHEBI:30616"/>
    </ligand>
</feature>
<dbReference type="InterPro" id="IPR016185">
    <property type="entry name" value="PreATP-grasp_dom_sf"/>
</dbReference>
<keyword evidence="7 8" id="KW-0460">Magnesium</keyword>
<evidence type="ECO:0000313" key="11">
    <source>
        <dbReference type="Proteomes" id="UP000450012"/>
    </source>
</evidence>
<dbReference type="Pfam" id="PF22660">
    <property type="entry name" value="RS_preATP-grasp-like"/>
    <property type="match status" value="1"/>
</dbReference>
<comment type="catalytic activity">
    <reaction evidence="8">
        <text>N(1)-(5-phospho-beta-D-ribosyl)glycinamide + formate + ATP = N(2)-formyl-N(1)-(5-phospho-beta-D-ribosyl)glycinamide + ADP + phosphate + H(+)</text>
        <dbReference type="Rhea" id="RHEA:24829"/>
        <dbReference type="ChEBI" id="CHEBI:15378"/>
        <dbReference type="ChEBI" id="CHEBI:15740"/>
        <dbReference type="ChEBI" id="CHEBI:30616"/>
        <dbReference type="ChEBI" id="CHEBI:43474"/>
        <dbReference type="ChEBI" id="CHEBI:143788"/>
        <dbReference type="ChEBI" id="CHEBI:147286"/>
        <dbReference type="ChEBI" id="CHEBI:456216"/>
        <dbReference type="EC" id="6.3.1.21"/>
    </reaction>
</comment>
<evidence type="ECO:0000256" key="2">
    <source>
        <dbReference type="ARBA" id="ARBA00022598"/>
    </source>
</evidence>
<dbReference type="InterPro" id="IPR048740">
    <property type="entry name" value="PurT_C"/>
</dbReference>
<feature type="binding site" evidence="8">
    <location>
        <begin position="199"/>
        <end position="202"/>
    </location>
    <ligand>
        <name>ATP</name>
        <dbReference type="ChEBI" id="CHEBI:30616"/>
    </ligand>
</feature>
<dbReference type="SUPFAM" id="SSF52440">
    <property type="entry name" value="PreATP-grasp domain"/>
    <property type="match status" value="1"/>
</dbReference>
<dbReference type="GO" id="GO:0043815">
    <property type="term" value="F:phosphoribosylglycinamide formyltransferase 2 activity"/>
    <property type="evidence" value="ECO:0007669"/>
    <property type="project" value="UniProtKB-UniRule"/>
</dbReference>
<dbReference type="GO" id="GO:0000287">
    <property type="term" value="F:magnesium ion binding"/>
    <property type="evidence" value="ECO:0007669"/>
    <property type="project" value="UniProtKB-UniRule"/>
</dbReference>
<feature type="domain" description="ATP-grasp" evidence="9">
    <location>
        <begin position="123"/>
        <end position="317"/>
    </location>
</feature>
<dbReference type="RefSeq" id="WP_161013773.1">
    <property type="nucleotide sequence ID" value="NZ_WWCK01000003.1"/>
</dbReference>
<evidence type="ECO:0000256" key="5">
    <source>
        <dbReference type="ARBA" id="ARBA00022755"/>
    </source>
</evidence>
<keyword evidence="11" id="KW-1185">Reference proteome</keyword>
<dbReference type="GO" id="GO:0005829">
    <property type="term" value="C:cytosol"/>
    <property type="evidence" value="ECO:0007669"/>
    <property type="project" value="TreeGrafter"/>
</dbReference>
<keyword evidence="5 8" id="KW-0658">Purine biosynthesis</keyword>
<dbReference type="FunFam" id="3.40.50.20:FF:000007">
    <property type="entry name" value="Formate-dependent phosphoribosylglycinamide formyltransferase"/>
    <property type="match status" value="1"/>
</dbReference>
<dbReference type="Gene3D" id="3.30.470.20">
    <property type="entry name" value="ATP-grasp fold, B domain"/>
    <property type="match status" value="1"/>
</dbReference>
<dbReference type="AlphaFoldDB" id="A0A7X4GRA9"/>
<dbReference type="GO" id="GO:0006189">
    <property type="term" value="P:'de novo' IMP biosynthetic process"/>
    <property type="evidence" value="ECO:0007669"/>
    <property type="project" value="UniProtKB-UniRule"/>
</dbReference>
<comment type="caution">
    <text evidence="10">The sequence shown here is derived from an EMBL/GenBank/DDBJ whole genome shotgun (WGS) entry which is preliminary data.</text>
</comment>
<feature type="binding site" evidence="8">
    <location>
        <position position="85"/>
    </location>
    <ligand>
        <name>N(1)-(5-phospho-beta-D-ribosyl)glycinamide</name>
        <dbReference type="ChEBI" id="CHEBI:143788"/>
    </ligand>
</feature>
<evidence type="ECO:0000313" key="10">
    <source>
        <dbReference type="EMBL" id="MYM67214.1"/>
    </source>
</evidence>
<dbReference type="GO" id="GO:0004644">
    <property type="term" value="F:phosphoribosylglycinamide formyltransferase activity"/>
    <property type="evidence" value="ECO:0007669"/>
    <property type="project" value="UniProtKB-UniRule"/>
</dbReference>
<keyword evidence="3 8" id="KW-0479">Metal-binding</keyword>
<dbReference type="HAMAP" id="MF_01643">
    <property type="entry name" value="PurT"/>
    <property type="match status" value="1"/>
</dbReference>
<protein>
    <recommendedName>
        <fullName evidence="8">Formate-dependent phosphoribosylglycinamide formyltransferase</fullName>
        <ecNumber evidence="8">6.3.1.21</ecNumber>
    </recommendedName>
    <alternativeName>
        <fullName evidence="8">5'-phosphoribosylglycinamide transformylase 2</fullName>
    </alternativeName>
    <alternativeName>
        <fullName evidence="8">Formate-dependent GAR transformylase</fullName>
    </alternativeName>
    <alternativeName>
        <fullName evidence="8">GAR transformylase 2</fullName>
        <shortName evidence="8">GART 2</shortName>
    </alternativeName>
    <alternativeName>
        <fullName evidence="8">Non-folate glycinamide ribonucleotide transformylase</fullName>
    </alternativeName>
    <alternativeName>
        <fullName evidence="8">Phosphoribosylglycinamide formyltransferase 2</fullName>
    </alternativeName>
</protein>
<keyword evidence="2 8" id="KW-0436">Ligase</keyword>
<dbReference type="InterPro" id="IPR011054">
    <property type="entry name" value="Rudment_hybrid_motif"/>
</dbReference>
<dbReference type="PANTHER" id="PTHR43055">
    <property type="entry name" value="FORMATE-DEPENDENT PHOSPHORIBOSYLGLYCINAMIDE FORMYLTRANSFERASE"/>
    <property type="match status" value="1"/>
</dbReference>
<proteinExistence type="inferred from homology"/>
<dbReference type="SUPFAM" id="SSF51246">
    <property type="entry name" value="Rudiment single hybrid motif"/>
    <property type="match status" value="1"/>
</dbReference>
<feature type="binding site" evidence="8">
    <location>
        <begin position="25"/>
        <end position="26"/>
    </location>
    <ligand>
        <name>N(1)-(5-phospho-beta-D-ribosyl)glycinamide</name>
        <dbReference type="ChEBI" id="CHEBI:143788"/>
    </ligand>
</feature>
<dbReference type="NCBIfam" id="NF006766">
    <property type="entry name" value="PRK09288.1"/>
    <property type="match status" value="1"/>
</dbReference>
<name>A0A7X4GRA9_9BURK</name>
<organism evidence="10 11">
    <name type="scientific">Duganella rivi</name>
    <dbReference type="NCBI Taxonomy" id="2666083"/>
    <lineage>
        <taxon>Bacteria</taxon>
        <taxon>Pseudomonadati</taxon>
        <taxon>Pseudomonadota</taxon>
        <taxon>Betaproteobacteria</taxon>
        <taxon>Burkholderiales</taxon>
        <taxon>Oxalobacteraceae</taxon>
        <taxon>Telluria group</taxon>
        <taxon>Duganella</taxon>
    </lineage>
</organism>
<dbReference type="InterPro" id="IPR013815">
    <property type="entry name" value="ATP_grasp_subdomain_1"/>
</dbReference>
<gene>
    <name evidence="8 10" type="primary">purT</name>
    <name evidence="10" type="ORF">GTP45_10265</name>
</gene>
<dbReference type="EC" id="6.3.1.21" evidence="8"/>
<dbReference type="UniPathway" id="UPA00074">
    <property type="reaction ID" value="UER00127"/>
</dbReference>
<evidence type="ECO:0000256" key="3">
    <source>
        <dbReference type="ARBA" id="ARBA00022723"/>
    </source>
</evidence>
<comment type="pathway">
    <text evidence="8">Purine metabolism; IMP biosynthesis via de novo pathway; N(2)-formyl-N(1)-(5-phospho-D-ribosyl)glycinamide from N(1)-(5-phospho-D-ribosyl)glycinamide (formate route): step 1/1.</text>
</comment>
<dbReference type="Proteomes" id="UP000450012">
    <property type="component" value="Unassembled WGS sequence"/>
</dbReference>
<comment type="similarity">
    <text evidence="8">Belongs to the PurK/PurT family.</text>
</comment>
<feature type="binding site" evidence="8">
    <location>
        <position position="118"/>
    </location>
    <ligand>
        <name>ATP</name>
        <dbReference type="ChEBI" id="CHEBI:30616"/>
    </ligand>
</feature>